<organism evidence="8 9">
    <name type="scientific">Deinococcus antarcticus</name>
    <dbReference type="NCBI Taxonomy" id="1298767"/>
    <lineage>
        <taxon>Bacteria</taxon>
        <taxon>Thermotogati</taxon>
        <taxon>Deinococcota</taxon>
        <taxon>Deinococci</taxon>
        <taxon>Deinococcales</taxon>
        <taxon>Deinococcaceae</taxon>
        <taxon>Deinococcus</taxon>
    </lineage>
</organism>
<dbReference type="GO" id="GO:0051997">
    <property type="term" value="F:2-oxo-4-hydroxy-4-carboxy-5-ureidoimidazoline decarboxylase activity"/>
    <property type="evidence" value="ECO:0007669"/>
    <property type="project" value="UniProtKB-EC"/>
</dbReference>
<evidence type="ECO:0000256" key="1">
    <source>
        <dbReference type="ARBA" id="ARBA00001163"/>
    </source>
</evidence>
<dbReference type="PANTHER" id="PTHR43466:SF1">
    <property type="entry name" value="2-OXO-4-HYDROXY-4-CARBOXY-5-UREIDOIMIDAZOLINE DECARBOXYLASE-RELATED"/>
    <property type="match status" value="1"/>
</dbReference>
<dbReference type="Gene3D" id="1.10.3330.10">
    <property type="entry name" value="Oxo-4-hydroxy-4-carboxy-5-ureidoimidazoline decarboxylase"/>
    <property type="match status" value="1"/>
</dbReference>
<protein>
    <recommendedName>
        <fullName evidence="3">2-oxo-4-hydroxy-4-carboxy-5-ureidoimidazoline decarboxylase</fullName>
        <ecNumber evidence="3">4.1.1.97</ecNumber>
    </recommendedName>
</protein>
<evidence type="ECO:0000259" key="7">
    <source>
        <dbReference type="Pfam" id="PF09349"/>
    </source>
</evidence>
<keyword evidence="5" id="KW-0210">Decarboxylase</keyword>
<evidence type="ECO:0000256" key="2">
    <source>
        <dbReference type="ARBA" id="ARBA00004754"/>
    </source>
</evidence>
<dbReference type="EC" id="4.1.1.97" evidence="3"/>
<evidence type="ECO:0000313" key="8">
    <source>
        <dbReference type="EMBL" id="MFC3863157.1"/>
    </source>
</evidence>
<comment type="caution">
    <text evidence="8">The sequence shown here is derived from an EMBL/GenBank/DDBJ whole genome shotgun (WGS) entry which is preliminary data.</text>
</comment>
<dbReference type="InterPro" id="IPR018020">
    <property type="entry name" value="OHCU_decarboxylase"/>
</dbReference>
<name>A0ABV8AF90_9DEIO</name>
<evidence type="ECO:0000256" key="3">
    <source>
        <dbReference type="ARBA" id="ARBA00012257"/>
    </source>
</evidence>
<dbReference type="EMBL" id="JBHRZF010000233">
    <property type="protein sequence ID" value="MFC3863157.1"/>
    <property type="molecule type" value="Genomic_DNA"/>
</dbReference>
<dbReference type="SUPFAM" id="SSF158694">
    <property type="entry name" value="UraD-Like"/>
    <property type="match status" value="1"/>
</dbReference>
<keyword evidence="4" id="KW-0659">Purine metabolism</keyword>
<accession>A0ABV8AF90</accession>
<evidence type="ECO:0000256" key="4">
    <source>
        <dbReference type="ARBA" id="ARBA00022631"/>
    </source>
</evidence>
<feature type="domain" description="Oxo-4-hydroxy-4-carboxy-5-ureidoimidazoline decarboxylase" evidence="7">
    <location>
        <begin position="20"/>
        <end position="175"/>
    </location>
</feature>
<evidence type="ECO:0000313" key="9">
    <source>
        <dbReference type="Proteomes" id="UP001595748"/>
    </source>
</evidence>
<comment type="catalytic activity">
    <reaction evidence="1">
        <text>5-hydroxy-2-oxo-4-ureido-2,5-dihydro-1H-imidazole-5-carboxylate + H(+) = (S)-allantoin + CO2</text>
        <dbReference type="Rhea" id="RHEA:26301"/>
        <dbReference type="ChEBI" id="CHEBI:15378"/>
        <dbReference type="ChEBI" id="CHEBI:15678"/>
        <dbReference type="ChEBI" id="CHEBI:16526"/>
        <dbReference type="ChEBI" id="CHEBI:58639"/>
        <dbReference type="EC" id="4.1.1.97"/>
    </reaction>
</comment>
<evidence type="ECO:0000256" key="5">
    <source>
        <dbReference type="ARBA" id="ARBA00022793"/>
    </source>
</evidence>
<dbReference type="PANTHER" id="PTHR43466">
    <property type="entry name" value="2-OXO-4-HYDROXY-4-CARBOXY-5-UREIDOIMIDAZOLINE DECARBOXYLASE-RELATED"/>
    <property type="match status" value="1"/>
</dbReference>
<reference evidence="9" key="1">
    <citation type="journal article" date="2019" name="Int. J. Syst. Evol. Microbiol.">
        <title>The Global Catalogue of Microorganisms (GCM) 10K type strain sequencing project: providing services to taxonomists for standard genome sequencing and annotation.</title>
        <authorList>
            <consortium name="The Broad Institute Genomics Platform"/>
            <consortium name="The Broad Institute Genome Sequencing Center for Infectious Disease"/>
            <person name="Wu L."/>
            <person name="Ma J."/>
        </authorList>
    </citation>
    <scope>NUCLEOTIDE SEQUENCE [LARGE SCALE GENOMIC DNA]</scope>
    <source>
        <strain evidence="9">CCTCC AB 2013263</strain>
    </source>
</reference>
<sequence>MESFKDAQQERRALTLAEVNALSARDFAAHFGGVLEHSPQYAERAAQQRPFRSVEDVAEAFREAVEADEPEAQRALIRAHPDLAGKAALAGDLTAESAHEQASAGLDRLTPDEYAEFHRLNAAYHRKFDFPYVVCVRENTKETIFEGARRRLSHTPDEEQRAALHEIGRIARLRVLDLIQQGQED</sequence>
<dbReference type="InterPro" id="IPR036778">
    <property type="entry name" value="OHCU_decarboxylase_sf"/>
</dbReference>
<keyword evidence="9" id="KW-1185">Reference proteome</keyword>
<gene>
    <name evidence="8" type="primary">uraD</name>
    <name evidence="8" type="ORF">ACFOPQ_20555</name>
</gene>
<dbReference type="Pfam" id="PF09349">
    <property type="entry name" value="OHCU_decarbox"/>
    <property type="match status" value="1"/>
</dbReference>
<dbReference type="RefSeq" id="WP_380081091.1">
    <property type="nucleotide sequence ID" value="NZ_JBHRZF010000233.1"/>
</dbReference>
<keyword evidence="6 8" id="KW-0456">Lyase</keyword>
<dbReference type="Proteomes" id="UP001595748">
    <property type="component" value="Unassembled WGS sequence"/>
</dbReference>
<evidence type="ECO:0000256" key="6">
    <source>
        <dbReference type="ARBA" id="ARBA00023239"/>
    </source>
</evidence>
<comment type="pathway">
    <text evidence="2">Purine metabolism; urate degradation; (S)-allantoin from urate: step 3/3.</text>
</comment>
<dbReference type="NCBIfam" id="TIGR03164">
    <property type="entry name" value="UHCUDC"/>
    <property type="match status" value="1"/>
</dbReference>
<proteinExistence type="predicted"/>
<dbReference type="InterPro" id="IPR017580">
    <property type="entry name" value="OHCU_decarboxylase-1"/>
</dbReference>